<feature type="domain" description="Xylose isomerase-like TIM barrel" evidence="5">
    <location>
        <begin position="31"/>
        <end position="269"/>
    </location>
</feature>
<evidence type="ECO:0000313" key="7">
    <source>
        <dbReference type="Proteomes" id="UP000535437"/>
    </source>
</evidence>
<evidence type="ECO:0000256" key="4">
    <source>
        <dbReference type="PIRSR" id="PIRSR006241-50"/>
    </source>
</evidence>
<feature type="active site" description="Proton donor/acceptor" evidence="4">
    <location>
        <position position="159"/>
    </location>
</feature>
<dbReference type="Gene3D" id="3.20.20.150">
    <property type="entry name" value="Divalent-metal-dependent TIM barrel enzymes"/>
    <property type="match status" value="1"/>
</dbReference>
<dbReference type="PANTHER" id="PTHR43489:SF6">
    <property type="entry name" value="HYDROXYPYRUVATE ISOMERASE-RELATED"/>
    <property type="match status" value="1"/>
</dbReference>
<dbReference type="GO" id="GO:0046487">
    <property type="term" value="P:glyoxylate metabolic process"/>
    <property type="evidence" value="ECO:0007669"/>
    <property type="project" value="TreeGrafter"/>
</dbReference>
<dbReference type="InterPro" id="IPR050417">
    <property type="entry name" value="Sugar_Epim/Isomerase"/>
</dbReference>
<comment type="similarity">
    <text evidence="3">Belongs to the hyi family.</text>
</comment>
<gene>
    <name evidence="6" type="ORF">HNR09_001054</name>
</gene>
<keyword evidence="1 3" id="KW-0413">Isomerase</keyword>
<keyword evidence="6" id="KW-0670">Pyruvate</keyword>
<sequence length="280" mass="29363">MTGTSDHRSPQSYVLNCSTLLTELPVLERARAAADRGFTAVEFWWPFDGDPAPSGAEVDAFVASLDEAGVSLAGLNFWAGDMAQGDRGMVSVLGRQDEFERNVEVVVEIGRRTGCRAFNALYGLRQDGQDEQAQDALAVKNLVHAAEAVAVIEGVVLVEPVSGAEGYPLKTAVEALAVVEAARAAGAQNVALLADFYHLAVNGDDVAAVIEAHAASFGHIQIADAPGRGAPGTGALPLQAWIDRSRELGYPGSVALEYKQDTATAFDWLAATAPAADASR</sequence>
<feature type="active site" description="Proton donor/acceptor" evidence="4">
    <location>
        <position position="257"/>
    </location>
</feature>
<organism evidence="6 7">
    <name type="scientific">Nesterenkonia xinjiangensis</name>
    <dbReference type="NCBI Taxonomy" id="225327"/>
    <lineage>
        <taxon>Bacteria</taxon>
        <taxon>Bacillati</taxon>
        <taxon>Actinomycetota</taxon>
        <taxon>Actinomycetes</taxon>
        <taxon>Micrococcales</taxon>
        <taxon>Micrococcaceae</taxon>
        <taxon>Nesterenkonia</taxon>
    </lineage>
</organism>
<dbReference type="InterPro" id="IPR036237">
    <property type="entry name" value="Xyl_isomerase-like_sf"/>
</dbReference>
<evidence type="ECO:0000256" key="1">
    <source>
        <dbReference type="ARBA" id="ARBA00023235"/>
    </source>
</evidence>
<comment type="caution">
    <text evidence="6">The sequence shown here is derived from an EMBL/GenBank/DDBJ whole genome shotgun (WGS) entry which is preliminary data.</text>
</comment>
<proteinExistence type="inferred from homology"/>
<dbReference type="Proteomes" id="UP000535437">
    <property type="component" value="Unassembled WGS sequence"/>
</dbReference>
<evidence type="ECO:0000313" key="6">
    <source>
        <dbReference type="EMBL" id="NYJ77643.1"/>
    </source>
</evidence>
<name>A0A7Z0K9B9_9MICC</name>
<dbReference type="GO" id="GO:0008903">
    <property type="term" value="F:hydroxypyruvate isomerase activity"/>
    <property type="evidence" value="ECO:0007669"/>
    <property type="project" value="UniProtKB-EC"/>
</dbReference>
<protein>
    <submittedName>
        <fullName evidence="6">Hydroxypyruvate isomerase</fullName>
        <ecNumber evidence="6">5.3.1.22</ecNumber>
    </submittedName>
</protein>
<evidence type="ECO:0000259" key="5">
    <source>
        <dbReference type="Pfam" id="PF01261"/>
    </source>
</evidence>
<accession>A0A7Z0K9B9</accession>
<dbReference type="AlphaFoldDB" id="A0A7Z0K9B9"/>
<dbReference type="InterPro" id="IPR013022">
    <property type="entry name" value="Xyl_isomerase-like_TIM-brl"/>
</dbReference>
<reference evidence="6 7" key="1">
    <citation type="submission" date="2020-07" db="EMBL/GenBank/DDBJ databases">
        <title>Sequencing the genomes of 1000 actinobacteria strains.</title>
        <authorList>
            <person name="Klenk H.-P."/>
        </authorList>
    </citation>
    <scope>NUCLEOTIDE SEQUENCE [LARGE SCALE GENOMIC DNA]</scope>
    <source>
        <strain evidence="6 7">DSM 15475</strain>
    </source>
</reference>
<evidence type="ECO:0000256" key="2">
    <source>
        <dbReference type="ARBA" id="ARBA00023277"/>
    </source>
</evidence>
<dbReference type="PIRSF" id="PIRSF006241">
    <property type="entry name" value="HyI"/>
    <property type="match status" value="1"/>
</dbReference>
<dbReference type="InterPro" id="IPR026040">
    <property type="entry name" value="HyI-like"/>
</dbReference>
<dbReference type="Pfam" id="PF01261">
    <property type="entry name" value="AP_endonuc_2"/>
    <property type="match status" value="1"/>
</dbReference>
<dbReference type="RefSeq" id="WP_179541099.1">
    <property type="nucleotide sequence ID" value="NZ_BAAALL010000004.1"/>
</dbReference>
<evidence type="ECO:0000256" key="3">
    <source>
        <dbReference type="PIRNR" id="PIRNR006241"/>
    </source>
</evidence>
<keyword evidence="7" id="KW-1185">Reference proteome</keyword>
<dbReference type="SUPFAM" id="SSF51658">
    <property type="entry name" value="Xylose isomerase-like"/>
    <property type="match status" value="1"/>
</dbReference>
<dbReference type="EMBL" id="JACCFY010000001">
    <property type="protein sequence ID" value="NYJ77643.1"/>
    <property type="molecule type" value="Genomic_DNA"/>
</dbReference>
<dbReference type="EC" id="5.3.1.22" evidence="6"/>
<dbReference type="PANTHER" id="PTHR43489">
    <property type="entry name" value="ISOMERASE"/>
    <property type="match status" value="1"/>
</dbReference>
<keyword evidence="2" id="KW-0119">Carbohydrate metabolism</keyword>